<sequence>MEKETSKARLSPGSAGSVSRREINGYLFVLPVAAVLAALVVYPLAYGVYISFFKTNLVKKWTFVGLRYYLEALKSPEFLGQMLVTVKFTAGVVAGHFFFGMILALLLNRDFRGRAVFRVIFLLPWLFPDSVVALLFKWILNPVYGIFNHMLMQLGLIDAPQVWLSNAGLALPIVVAICIWKGYPMIMMMLLAGLQSISDDVKEAARIDGANLWQSFRYVTLPGLRSVLTVTLVLDTVWWFKHYTLVWVLTQGGPGDTTSLISISIYKQAFDNFNFGSAAAMSVIVFLICYLLGIIYRKVLEND</sequence>
<evidence type="ECO:0000256" key="3">
    <source>
        <dbReference type="ARBA" id="ARBA00022475"/>
    </source>
</evidence>
<gene>
    <name evidence="9" type="ORF">SAMN05216313_1207</name>
</gene>
<dbReference type="EMBL" id="FOIM01000020">
    <property type="protein sequence ID" value="SET93088.1"/>
    <property type="molecule type" value="Genomic_DNA"/>
</dbReference>
<feature type="transmembrane region" description="Helical" evidence="7">
    <location>
        <begin position="275"/>
        <end position="296"/>
    </location>
</feature>
<dbReference type="AlphaFoldDB" id="A0A1I0IAM6"/>
<dbReference type="InterPro" id="IPR035906">
    <property type="entry name" value="MetI-like_sf"/>
</dbReference>
<dbReference type="GO" id="GO:0055085">
    <property type="term" value="P:transmembrane transport"/>
    <property type="evidence" value="ECO:0007669"/>
    <property type="project" value="InterPro"/>
</dbReference>
<dbReference type="Proteomes" id="UP000198508">
    <property type="component" value="Unassembled WGS sequence"/>
</dbReference>
<evidence type="ECO:0000256" key="1">
    <source>
        <dbReference type="ARBA" id="ARBA00004651"/>
    </source>
</evidence>
<evidence type="ECO:0000256" key="2">
    <source>
        <dbReference type="ARBA" id="ARBA00022448"/>
    </source>
</evidence>
<keyword evidence="5 7" id="KW-1133">Transmembrane helix</keyword>
<evidence type="ECO:0000259" key="8">
    <source>
        <dbReference type="PROSITE" id="PS50928"/>
    </source>
</evidence>
<keyword evidence="6 7" id="KW-0472">Membrane</keyword>
<evidence type="ECO:0000313" key="9">
    <source>
        <dbReference type="EMBL" id="SET93088.1"/>
    </source>
</evidence>
<dbReference type="Pfam" id="PF00528">
    <property type="entry name" value="BPD_transp_1"/>
    <property type="match status" value="1"/>
</dbReference>
<dbReference type="PROSITE" id="PS50928">
    <property type="entry name" value="ABC_TM1"/>
    <property type="match status" value="1"/>
</dbReference>
<feature type="transmembrane region" description="Helical" evidence="7">
    <location>
        <begin position="26"/>
        <end position="52"/>
    </location>
</feature>
<dbReference type="Gene3D" id="1.10.3720.10">
    <property type="entry name" value="MetI-like"/>
    <property type="match status" value="1"/>
</dbReference>
<comment type="subcellular location">
    <subcellularLocation>
        <location evidence="1 7">Cell membrane</location>
        <topology evidence="1 7">Multi-pass membrane protein</topology>
    </subcellularLocation>
</comment>
<evidence type="ECO:0000256" key="4">
    <source>
        <dbReference type="ARBA" id="ARBA00022692"/>
    </source>
</evidence>
<feature type="domain" description="ABC transmembrane type-1" evidence="8">
    <location>
        <begin position="82"/>
        <end position="296"/>
    </location>
</feature>
<dbReference type="GO" id="GO:0005886">
    <property type="term" value="C:plasma membrane"/>
    <property type="evidence" value="ECO:0007669"/>
    <property type="project" value="UniProtKB-SubCell"/>
</dbReference>
<dbReference type="CDD" id="cd06261">
    <property type="entry name" value="TM_PBP2"/>
    <property type="match status" value="1"/>
</dbReference>
<reference evidence="10" key="1">
    <citation type="submission" date="2016-10" db="EMBL/GenBank/DDBJ databases">
        <authorList>
            <person name="Varghese N."/>
            <person name="Submissions S."/>
        </authorList>
    </citation>
    <scope>NUCLEOTIDE SEQUENCE [LARGE SCALE GENOMIC DNA]</scope>
    <source>
        <strain evidence="10">NLAE-zl-G277</strain>
    </source>
</reference>
<feature type="transmembrane region" description="Helical" evidence="7">
    <location>
        <begin position="160"/>
        <end position="180"/>
    </location>
</feature>
<evidence type="ECO:0000256" key="7">
    <source>
        <dbReference type="RuleBase" id="RU363032"/>
    </source>
</evidence>
<keyword evidence="3" id="KW-1003">Cell membrane</keyword>
<dbReference type="PANTHER" id="PTHR43005:SF1">
    <property type="entry name" value="SPERMIDINE_PUTRESCINE TRANSPORT SYSTEM PERMEASE PROTEIN"/>
    <property type="match status" value="1"/>
</dbReference>
<dbReference type="SUPFAM" id="SSF161098">
    <property type="entry name" value="MetI-like"/>
    <property type="match status" value="1"/>
</dbReference>
<feature type="transmembrane region" description="Helical" evidence="7">
    <location>
        <begin position="88"/>
        <end position="107"/>
    </location>
</feature>
<name>A0A1I0IAM6_9FIRM</name>
<comment type="similarity">
    <text evidence="7">Belongs to the binding-protein-dependent transport system permease family.</text>
</comment>
<accession>A0A1I0IAM6</accession>
<evidence type="ECO:0000313" key="10">
    <source>
        <dbReference type="Proteomes" id="UP000198508"/>
    </source>
</evidence>
<proteinExistence type="inferred from homology"/>
<keyword evidence="10" id="KW-1185">Reference proteome</keyword>
<dbReference type="STRING" id="460384.SAMN05216313_1207"/>
<dbReference type="RefSeq" id="WP_092366872.1">
    <property type="nucleotide sequence ID" value="NZ_DAINWJ010000044.1"/>
</dbReference>
<organism evidence="9 10">
    <name type="scientific">Enterocloster lavalensis</name>
    <dbReference type="NCBI Taxonomy" id="460384"/>
    <lineage>
        <taxon>Bacteria</taxon>
        <taxon>Bacillati</taxon>
        <taxon>Bacillota</taxon>
        <taxon>Clostridia</taxon>
        <taxon>Lachnospirales</taxon>
        <taxon>Lachnospiraceae</taxon>
        <taxon>Enterocloster</taxon>
    </lineage>
</organism>
<protein>
    <submittedName>
        <fullName evidence="9">Carbohydrate ABC transporter membrane protein 1, CUT1 family</fullName>
    </submittedName>
</protein>
<keyword evidence="4 7" id="KW-0812">Transmembrane</keyword>
<evidence type="ECO:0000256" key="5">
    <source>
        <dbReference type="ARBA" id="ARBA00022989"/>
    </source>
</evidence>
<keyword evidence="2 7" id="KW-0813">Transport</keyword>
<dbReference type="PANTHER" id="PTHR43005">
    <property type="entry name" value="BLR7065 PROTEIN"/>
    <property type="match status" value="1"/>
</dbReference>
<feature type="transmembrane region" description="Helical" evidence="7">
    <location>
        <begin position="119"/>
        <end position="140"/>
    </location>
</feature>
<evidence type="ECO:0000256" key="6">
    <source>
        <dbReference type="ARBA" id="ARBA00023136"/>
    </source>
</evidence>
<dbReference type="InterPro" id="IPR000515">
    <property type="entry name" value="MetI-like"/>
</dbReference>